<dbReference type="RefSeq" id="WP_157340875.1">
    <property type="nucleotide sequence ID" value="NZ_WSEK01000004.1"/>
</dbReference>
<dbReference type="Pfam" id="PF10009">
    <property type="entry name" value="DUF2252"/>
    <property type="match status" value="1"/>
</dbReference>
<protein>
    <submittedName>
        <fullName evidence="2">DUF2252 domain-containing protein</fullName>
    </submittedName>
</protein>
<evidence type="ECO:0000313" key="2">
    <source>
        <dbReference type="EMBL" id="MVQ48600.1"/>
    </source>
</evidence>
<dbReference type="PANTHER" id="PTHR39441:SF1">
    <property type="entry name" value="DUF2252 DOMAIN-CONTAINING PROTEIN"/>
    <property type="match status" value="1"/>
</dbReference>
<reference evidence="2 3" key="1">
    <citation type="submission" date="2019-12" db="EMBL/GenBank/DDBJ databases">
        <authorList>
            <person name="Huq M.A."/>
        </authorList>
    </citation>
    <scope>NUCLEOTIDE SEQUENCE [LARGE SCALE GENOMIC DNA]</scope>
    <source>
        <strain evidence="2 3">MAH-18</strain>
    </source>
</reference>
<feature type="compositionally biased region" description="Basic and acidic residues" evidence="1">
    <location>
        <begin position="13"/>
        <end position="27"/>
    </location>
</feature>
<dbReference type="AlphaFoldDB" id="A0A6L6XNE0"/>
<organism evidence="2 3">
    <name type="scientific">Nocardioides agri</name>
    <dbReference type="NCBI Taxonomy" id="2682843"/>
    <lineage>
        <taxon>Bacteria</taxon>
        <taxon>Bacillati</taxon>
        <taxon>Actinomycetota</taxon>
        <taxon>Actinomycetes</taxon>
        <taxon>Propionibacteriales</taxon>
        <taxon>Nocardioidaceae</taxon>
        <taxon>Nocardioides</taxon>
    </lineage>
</organism>
<name>A0A6L6XNE0_9ACTN</name>
<sequence length="472" mass="52009">MVSGDAPGATGDRPSREERAAAGRDARALVPRRVHGEWEAGRDRTDPVRLLEEQGARRVPELVPLRYGRMLDSPFAFFRGAAYLMAADLAGAPRTGLRVQLCGDAHLLNFGVFAAPDRRLVFSLNDFDETLPGPFEWDVKRLVASFAVAGRDRGFDEAERRTINLAVVASYRKAMHRLAAMGRLDVWYARLDLDDLDALLSEQLEPGDLKRFHKNVAKARTKDSVRAFTKLVEVVDGRPRLISDPPVIVRLEELLSAAHHPHVVGELHAILRSYRRTLSGDRRHLLEGFQYADAARKVVGVGSVGTRAWIVLMIGNDDDDPLFLQAKEAEASVLEPFLGRSAHPTHGQRVVEGQRLMQSASDIMLGWVRLTGVDGIERDFYVRQLWDGKGSAVVSAMKPATMTAYGRLCGWTLARAHARSGDPVAIAGYLGSGDRFDRALAAFAEIYADQNERDYAALQRAVAAGRVTALDG</sequence>
<accession>A0A6L6XNE0</accession>
<evidence type="ECO:0000313" key="3">
    <source>
        <dbReference type="Proteomes" id="UP000473525"/>
    </source>
</evidence>
<proteinExistence type="predicted"/>
<evidence type="ECO:0000256" key="1">
    <source>
        <dbReference type="SAM" id="MobiDB-lite"/>
    </source>
</evidence>
<gene>
    <name evidence="2" type="ORF">GON03_05360</name>
</gene>
<dbReference type="Proteomes" id="UP000473525">
    <property type="component" value="Unassembled WGS sequence"/>
</dbReference>
<feature type="region of interest" description="Disordered" evidence="1">
    <location>
        <begin position="1"/>
        <end position="27"/>
    </location>
</feature>
<dbReference type="EMBL" id="WSEK01000004">
    <property type="protein sequence ID" value="MVQ48600.1"/>
    <property type="molecule type" value="Genomic_DNA"/>
</dbReference>
<dbReference type="InterPro" id="IPR018721">
    <property type="entry name" value="DUF2252"/>
</dbReference>
<dbReference type="PANTHER" id="PTHR39441">
    <property type="entry name" value="DUF2252 DOMAIN-CONTAINING PROTEIN"/>
    <property type="match status" value="1"/>
</dbReference>
<keyword evidence="3" id="KW-1185">Reference proteome</keyword>
<comment type="caution">
    <text evidence="2">The sequence shown here is derived from an EMBL/GenBank/DDBJ whole genome shotgun (WGS) entry which is preliminary data.</text>
</comment>